<dbReference type="AlphaFoldDB" id="A0A7X0D573"/>
<dbReference type="Pfam" id="PF17885">
    <property type="entry name" value="Smoa_sbd"/>
    <property type="match status" value="1"/>
</dbReference>
<proteinExistence type="predicted"/>
<gene>
    <name evidence="2" type="ORF">HNR23_001965</name>
</gene>
<dbReference type="Gene3D" id="3.30.9.40">
    <property type="match status" value="1"/>
</dbReference>
<dbReference type="Proteomes" id="UP000546642">
    <property type="component" value="Unassembled WGS sequence"/>
</dbReference>
<evidence type="ECO:0000313" key="3">
    <source>
        <dbReference type="Proteomes" id="UP000546642"/>
    </source>
</evidence>
<dbReference type="SUPFAM" id="SSF51905">
    <property type="entry name" value="FAD/NAD(P)-binding domain"/>
    <property type="match status" value="1"/>
</dbReference>
<evidence type="ECO:0000259" key="1">
    <source>
        <dbReference type="Pfam" id="PF17885"/>
    </source>
</evidence>
<dbReference type="InterPro" id="IPR036188">
    <property type="entry name" value="FAD/NAD-bd_sf"/>
</dbReference>
<organism evidence="2 3">
    <name type="scientific">Nocardiopsis mwathae</name>
    <dbReference type="NCBI Taxonomy" id="1472723"/>
    <lineage>
        <taxon>Bacteria</taxon>
        <taxon>Bacillati</taxon>
        <taxon>Actinomycetota</taxon>
        <taxon>Actinomycetes</taxon>
        <taxon>Streptosporangiales</taxon>
        <taxon>Nocardiopsidaceae</taxon>
        <taxon>Nocardiopsis</taxon>
    </lineage>
</organism>
<reference evidence="2 3" key="1">
    <citation type="submission" date="2020-08" db="EMBL/GenBank/DDBJ databases">
        <title>Sequencing the genomes of 1000 actinobacteria strains.</title>
        <authorList>
            <person name="Klenk H.-P."/>
        </authorList>
    </citation>
    <scope>NUCLEOTIDE SEQUENCE [LARGE SCALE GENOMIC DNA]</scope>
    <source>
        <strain evidence="2 3">DSM 46659</strain>
    </source>
</reference>
<comment type="caution">
    <text evidence="2">The sequence shown here is derived from an EMBL/GenBank/DDBJ whole genome shotgun (WGS) entry which is preliminary data.</text>
</comment>
<feature type="domain" description="Styrene monooxygenase StyA putative substrate binding" evidence="1">
    <location>
        <begin position="146"/>
        <end position="254"/>
    </location>
</feature>
<keyword evidence="3" id="KW-1185">Reference proteome</keyword>
<evidence type="ECO:0000313" key="2">
    <source>
        <dbReference type="EMBL" id="MBB6171905.1"/>
    </source>
</evidence>
<name>A0A7X0D573_9ACTN</name>
<dbReference type="RefSeq" id="WP_184075200.1">
    <property type="nucleotide sequence ID" value="NZ_JACHDS010000001.1"/>
</dbReference>
<protein>
    <submittedName>
        <fullName evidence="2">2-polyprenyl-6-methoxyphenol hydroxylase-like FAD-dependent oxidoreductase</fullName>
    </submittedName>
</protein>
<dbReference type="InterPro" id="IPR041654">
    <property type="entry name" value="StyA_sbd"/>
</dbReference>
<dbReference type="Gene3D" id="3.50.50.60">
    <property type="entry name" value="FAD/NAD(P)-binding domain"/>
    <property type="match status" value="2"/>
</dbReference>
<dbReference type="EMBL" id="JACHDS010000001">
    <property type="protein sequence ID" value="MBB6171905.1"/>
    <property type="molecule type" value="Genomic_DNA"/>
</dbReference>
<sequence length="409" mass="44027">MRRILIVGAGQSGLQMAIGLLADDYDVTLVSLHSPEEIRAGRVLSTQCLFGAALRDEHRHGLDTHNGAAPPIGGVGVGLADAKGGLSADWTGRLREPARSVDQRLKMAAWLEEVERRGGRILIHRATVEDLDRAADSYDLVVVATGRGELGELFERDGQRSEFAAPQRTLTAAYVHGMAEHAAGSVLRRNVLPGVGEILVTPSYTLGGPCHAITVEAVPGGPMDTAPGSDEGAEAMLARVLEAVRRHTPWEYERCRGVELTDGRAVLQGAVTPVVRKPVGRLPGGAAVLAMGDAVVTNDPVTSQGANSAAQCAKAYRRAIVDHGDRPFDAEFMRSAFDGHWQHARHVVAWSKVMLRMPPHVQELLQAAQYSQETADRFANGFADPADFIGWFLHPRRASEYLTSLPISV</sequence>
<accession>A0A7X0D573</accession>
<dbReference type="Gene3D" id="6.10.250.650">
    <property type="match status" value="1"/>
</dbReference>